<dbReference type="GO" id="GO:0004386">
    <property type="term" value="F:helicase activity"/>
    <property type="evidence" value="ECO:0007669"/>
    <property type="project" value="UniProtKB-KW"/>
</dbReference>
<dbReference type="InterPro" id="IPR013237">
    <property type="entry name" value="Phage_T7_Gp4_N"/>
</dbReference>
<keyword evidence="3" id="KW-1185">Reference proteome</keyword>
<accession>A0A2P0WA16</accession>
<sequence length="312" mass="35324">MMYQEEDVIPYMSNMWQDALQSICGLNSKYFNGKHQDCPHCGGKDRFRWTNKKDNKVGDGWAYCNNCGADKGIGWLMKLSGEPYSECINILGRFLGKVPQEYVIKQNKRAAKDPGYSFGATAEHDKCQAILDRTEKRAQTPLTIFEGLIGESFDVGVKTLENGDESVFHVLPMQLVQGEELDDEFCNLLIIDELGNDRFYAKDYTRGAVIKVGSTDKAIYLVNSWYDAVRVHNATGQECWACIEPSNLEIVAYRYTGERELRVACPSNDLDTLYMADDRELKVIIPNSDQSGFKSGCKRALYDPLVLINRKN</sequence>
<gene>
    <name evidence="2" type="ORF">Ec85</name>
</gene>
<dbReference type="SMART" id="SM00778">
    <property type="entry name" value="Prim_Zn_Ribbon"/>
    <property type="match status" value="1"/>
</dbReference>
<dbReference type="Proteomes" id="UP000241856">
    <property type="component" value="Segment"/>
</dbReference>
<evidence type="ECO:0000259" key="1">
    <source>
        <dbReference type="SMART" id="SM00778"/>
    </source>
</evidence>
<dbReference type="GO" id="GO:0008270">
    <property type="term" value="F:zinc ion binding"/>
    <property type="evidence" value="ECO:0007669"/>
    <property type="project" value="InterPro"/>
</dbReference>
<dbReference type="Pfam" id="PF08273">
    <property type="entry name" value="Zn_Ribbon_Prim"/>
    <property type="match status" value="1"/>
</dbReference>
<dbReference type="OrthoDB" id="4540at10239"/>
<evidence type="ECO:0000313" key="2">
    <source>
        <dbReference type="EMBL" id="AUV57199.1"/>
    </source>
</evidence>
<protein>
    <submittedName>
        <fullName evidence="2">DNA primase/helicase</fullName>
    </submittedName>
</protein>
<feature type="domain" description="DNA primase/helicase Gp4 N-terminal Bacteriophage T7-like" evidence="1">
    <location>
        <begin position="33"/>
        <end position="73"/>
    </location>
</feature>
<organism evidence="2 3">
    <name type="scientific">Enterobacter phage Ec_L1</name>
    <dbReference type="NCBI Taxonomy" id="2070180"/>
    <lineage>
        <taxon>Viruses</taxon>
        <taxon>Duplodnaviria</taxon>
        <taxon>Heunggongvirae</taxon>
        <taxon>Uroviricota</taxon>
        <taxon>Caudoviricetes</taxon>
        <taxon>Drexlerviridae</taxon>
        <taxon>Eclunavirus</taxon>
        <taxon>Eclunavirus EcL1</taxon>
    </lineage>
</organism>
<dbReference type="SUPFAM" id="SSF57783">
    <property type="entry name" value="Zinc beta-ribbon"/>
    <property type="match status" value="1"/>
</dbReference>
<keyword evidence="2" id="KW-0547">Nucleotide-binding</keyword>
<keyword evidence="2" id="KW-0067">ATP-binding</keyword>
<reference evidence="2 3" key="1">
    <citation type="submission" date="2017-12" db="EMBL/GenBank/DDBJ databases">
        <title>Genomic analysis of a novel phage Ec_L1 lytic to Enterobacter cloacae.</title>
        <authorList>
            <person name="Li Z."/>
            <person name="Ren H."/>
            <person name="Xu Y."/>
        </authorList>
    </citation>
    <scope>NUCLEOTIDE SEQUENCE [LARGE SCALE GENOMIC DNA]</scope>
</reference>
<proteinExistence type="predicted"/>
<dbReference type="EMBL" id="MG732930">
    <property type="protein sequence ID" value="AUV57199.1"/>
    <property type="molecule type" value="Genomic_DNA"/>
</dbReference>
<keyword evidence="2" id="KW-0347">Helicase</keyword>
<keyword evidence="2" id="KW-0378">Hydrolase</keyword>
<name>A0A2P0WA16_9CAUD</name>
<evidence type="ECO:0000313" key="3">
    <source>
        <dbReference type="Proteomes" id="UP000241856"/>
    </source>
</evidence>